<feature type="domain" description="ZF-HD dimerization-type" evidence="2">
    <location>
        <begin position="74"/>
        <end position="101"/>
    </location>
</feature>
<evidence type="ECO:0000259" key="2">
    <source>
        <dbReference type="PROSITE" id="PS51523"/>
    </source>
</evidence>
<feature type="compositionally biased region" description="Basic residues" evidence="1">
    <location>
        <begin position="47"/>
        <end position="69"/>
    </location>
</feature>
<reference evidence="4" key="1">
    <citation type="submission" date="2013-01" db="EMBL/GenBank/DDBJ databases">
        <title>Draft Genome Sequence of a Mulberry Tree, Morus notabilis C.K. Schneid.</title>
        <authorList>
            <person name="He N."/>
            <person name="Zhao S."/>
        </authorList>
    </citation>
    <scope>NUCLEOTIDE SEQUENCE</scope>
</reference>
<protein>
    <recommendedName>
        <fullName evidence="2">ZF-HD dimerization-type domain-containing protein</fullName>
    </recommendedName>
</protein>
<gene>
    <name evidence="3" type="ORF">L484_013607</name>
</gene>
<dbReference type="AlphaFoldDB" id="W9QF05"/>
<dbReference type="Pfam" id="PF04770">
    <property type="entry name" value="ZF-HD_dimer"/>
    <property type="match status" value="1"/>
</dbReference>
<dbReference type="PROSITE" id="PS51523">
    <property type="entry name" value="ZF_HD_DIMER"/>
    <property type="match status" value="1"/>
</dbReference>
<feature type="region of interest" description="Disordered" evidence="1">
    <location>
        <begin position="1"/>
        <end position="69"/>
    </location>
</feature>
<evidence type="ECO:0000313" key="3">
    <source>
        <dbReference type="EMBL" id="EXB31974.1"/>
    </source>
</evidence>
<dbReference type="InterPro" id="IPR006456">
    <property type="entry name" value="ZF_HD_homeobox_Cys/His_dimer"/>
</dbReference>
<evidence type="ECO:0000313" key="4">
    <source>
        <dbReference type="Proteomes" id="UP000030645"/>
    </source>
</evidence>
<proteinExistence type="predicted"/>
<organism evidence="3 4">
    <name type="scientific">Morus notabilis</name>
    <dbReference type="NCBI Taxonomy" id="981085"/>
    <lineage>
        <taxon>Eukaryota</taxon>
        <taxon>Viridiplantae</taxon>
        <taxon>Streptophyta</taxon>
        <taxon>Embryophyta</taxon>
        <taxon>Tracheophyta</taxon>
        <taxon>Spermatophyta</taxon>
        <taxon>Magnoliopsida</taxon>
        <taxon>eudicotyledons</taxon>
        <taxon>Gunneridae</taxon>
        <taxon>Pentapetalae</taxon>
        <taxon>rosids</taxon>
        <taxon>fabids</taxon>
        <taxon>Rosales</taxon>
        <taxon>Moraceae</taxon>
        <taxon>Moreae</taxon>
        <taxon>Morus</taxon>
    </lineage>
</organism>
<dbReference type="Proteomes" id="UP000030645">
    <property type="component" value="Unassembled WGS sequence"/>
</dbReference>
<sequence>MEIASTTITATTANVTAAGTTKSPEAESETPTRIQSAKPLSFSNGVLKRHHPHHNNHHHQHHHHHHHHAVVVTYRECLKNHAASLGGHALRLWLPPQLPPP</sequence>
<evidence type="ECO:0000256" key="1">
    <source>
        <dbReference type="SAM" id="MobiDB-lite"/>
    </source>
</evidence>
<accession>W9QF05</accession>
<feature type="compositionally biased region" description="Low complexity" evidence="1">
    <location>
        <begin position="1"/>
        <end position="21"/>
    </location>
</feature>
<name>W9QF05_9ROSA</name>
<keyword evidence="4" id="KW-1185">Reference proteome</keyword>
<dbReference type="EMBL" id="KE343519">
    <property type="protein sequence ID" value="EXB31974.1"/>
    <property type="molecule type" value="Genomic_DNA"/>
</dbReference>